<accession>Q1YSH8</accession>
<feature type="short sequence motif" description="TonB C-terminal box" evidence="13">
    <location>
        <begin position="816"/>
        <end position="833"/>
    </location>
</feature>
<dbReference type="Pfam" id="PF07715">
    <property type="entry name" value="Plug"/>
    <property type="match status" value="1"/>
</dbReference>
<proteinExistence type="inferred from homology"/>
<keyword evidence="6 15" id="KW-0732">Signal</keyword>
<keyword evidence="5 12" id="KW-0812">Transmembrane</keyword>
<keyword evidence="9 14" id="KW-0798">TonB box</keyword>
<dbReference type="AlphaFoldDB" id="Q1YSH8"/>
<keyword evidence="10 12" id="KW-0472">Membrane</keyword>
<evidence type="ECO:0000256" key="4">
    <source>
        <dbReference type="ARBA" id="ARBA00022496"/>
    </source>
</evidence>
<keyword evidence="7" id="KW-0408">Iron</keyword>
<dbReference type="PANTHER" id="PTHR32552:SF81">
    <property type="entry name" value="TONB-DEPENDENT OUTER MEMBRANE RECEPTOR"/>
    <property type="match status" value="1"/>
</dbReference>
<organism evidence="18 19">
    <name type="scientific">gamma proteobacterium HTCC2207</name>
    <dbReference type="NCBI Taxonomy" id="314287"/>
    <lineage>
        <taxon>Bacteria</taxon>
        <taxon>Pseudomonadati</taxon>
        <taxon>Pseudomonadota</taxon>
        <taxon>Gammaproteobacteria</taxon>
        <taxon>Cellvibrionales</taxon>
        <taxon>Porticoccaceae</taxon>
        <taxon>SAR92 clade</taxon>
    </lineage>
</organism>
<evidence type="ECO:0000313" key="18">
    <source>
        <dbReference type="EMBL" id="EAS47228.1"/>
    </source>
</evidence>
<evidence type="ECO:0000313" key="19">
    <source>
        <dbReference type="Proteomes" id="UP000005555"/>
    </source>
</evidence>
<dbReference type="Gene3D" id="2.40.170.20">
    <property type="entry name" value="TonB-dependent receptor, beta-barrel domain"/>
    <property type="match status" value="1"/>
</dbReference>
<evidence type="ECO:0000256" key="15">
    <source>
        <dbReference type="SAM" id="SignalP"/>
    </source>
</evidence>
<evidence type="ECO:0000256" key="12">
    <source>
        <dbReference type="PROSITE-ProRule" id="PRU01360"/>
    </source>
</evidence>
<feature type="domain" description="TonB-dependent receptor-like beta-barrel" evidence="16">
    <location>
        <begin position="312"/>
        <end position="796"/>
    </location>
</feature>
<keyword evidence="19" id="KW-1185">Reference proteome</keyword>
<name>Q1YSH8_9GAMM</name>
<dbReference type="SUPFAM" id="SSF56935">
    <property type="entry name" value="Porins"/>
    <property type="match status" value="1"/>
</dbReference>
<evidence type="ECO:0000256" key="11">
    <source>
        <dbReference type="ARBA" id="ARBA00023237"/>
    </source>
</evidence>
<evidence type="ECO:0000256" key="13">
    <source>
        <dbReference type="PROSITE-ProRule" id="PRU10144"/>
    </source>
</evidence>
<evidence type="ECO:0000256" key="8">
    <source>
        <dbReference type="ARBA" id="ARBA00023065"/>
    </source>
</evidence>
<keyword evidence="18" id="KW-0675">Receptor</keyword>
<keyword evidence="8" id="KW-0406">Ion transport</keyword>
<dbReference type="EMBL" id="AAPI01000003">
    <property type="protein sequence ID" value="EAS47228.1"/>
    <property type="molecule type" value="Genomic_DNA"/>
</dbReference>
<dbReference type="PROSITE" id="PS01156">
    <property type="entry name" value="TONB_DEPENDENT_REC_2"/>
    <property type="match status" value="1"/>
</dbReference>
<dbReference type="GO" id="GO:0009279">
    <property type="term" value="C:cell outer membrane"/>
    <property type="evidence" value="ECO:0007669"/>
    <property type="project" value="UniProtKB-SubCell"/>
</dbReference>
<evidence type="ECO:0000256" key="1">
    <source>
        <dbReference type="ARBA" id="ARBA00004571"/>
    </source>
</evidence>
<dbReference type="Gene3D" id="2.170.130.10">
    <property type="entry name" value="TonB-dependent receptor, plug domain"/>
    <property type="match status" value="1"/>
</dbReference>
<dbReference type="InterPro" id="IPR036942">
    <property type="entry name" value="Beta-barrel_TonB_sf"/>
</dbReference>
<dbReference type="Proteomes" id="UP000005555">
    <property type="component" value="Unassembled WGS sequence"/>
</dbReference>
<evidence type="ECO:0000256" key="14">
    <source>
        <dbReference type="RuleBase" id="RU003357"/>
    </source>
</evidence>
<protein>
    <submittedName>
        <fullName evidence="18">TonB-dependent receptor</fullName>
    </submittedName>
</protein>
<comment type="subcellular location">
    <subcellularLocation>
        <location evidence="1 12">Cell outer membrane</location>
        <topology evidence="1 12">Multi-pass membrane protein</topology>
    </subcellularLocation>
</comment>
<dbReference type="STRING" id="314287.GB2207_11443"/>
<comment type="similarity">
    <text evidence="12 14">Belongs to the TonB-dependent receptor family.</text>
</comment>
<dbReference type="eggNOG" id="COG4773">
    <property type="taxonomic scope" value="Bacteria"/>
</dbReference>
<dbReference type="InterPro" id="IPR037066">
    <property type="entry name" value="Plug_dom_sf"/>
</dbReference>
<evidence type="ECO:0000256" key="7">
    <source>
        <dbReference type="ARBA" id="ARBA00023004"/>
    </source>
</evidence>
<dbReference type="eggNOG" id="COG1629">
    <property type="taxonomic scope" value="Bacteria"/>
</dbReference>
<evidence type="ECO:0000256" key="6">
    <source>
        <dbReference type="ARBA" id="ARBA00022729"/>
    </source>
</evidence>
<dbReference type="InterPro" id="IPR000531">
    <property type="entry name" value="Beta-barrel_TonB"/>
</dbReference>
<keyword evidence="3 12" id="KW-1134">Transmembrane beta strand</keyword>
<evidence type="ECO:0000256" key="5">
    <source>
        <dbReference type="ARBA" id="ARBA00022692"/>
    </source>
</evidence>
<keyword evidence="4" id="KW-0410">Iron transport</keyword>
<evidence type="ECO:0000259" key="17">
    <source>
        <dbReference type="Pfam" id="PF07715"/>
    </source>
</evidence>
<evidence type="ECO:0000256" key="2">
    <source>
        <dbReference type="ARBA" id="ARBA00022448"/>
    </source>
</evidence>
<sequence>MFKKHYLVLSCWLAGSLSMPAMAAIEEVVVTATKREANIQDIPIAVTALSAVQLKRAGVDTLRDLNRLSTSFSMNTTDTEAGSGTLRLRGVGTTGNNIGLEQSVGVFLDGVYLSRTGMSLGDLTDIEQIEILRGPQGTLFGRNTSAGALSVKTKKANVSGSEGYATFGVENYNGYKVEAGYSAPIIQDELGFRLSANYRKRDGYLKAVMTDDESYNVDRYSIRGQLQWEIDDSSSLRVIADYSSTDENCCDPMIMGESPFAANFEWAGLPAHGGNPAGNANRDDLKSPAAGFGSKVEKSGISVEYNRELSNYNLFYQGSYRQFDADLVRQDMVGINIYEMPGNNGFPQKDSIESTSHEFRLQGEAGKLDWLFGAYYSKEDITQNLTLELGSDFQAMGSAIYFRSLFLPAIAAASDDLPLALGGTVGDLRSSNNPARVMANNIDANGNFASNYYSQKGASWSLFTHNTFSVTDNLDIVLGMRWVDESKDGKHDQLGANSPACSAATVNTQNLALALGMPATSFAAAATFSGCFAFAVEADQVVDQGMVSLAPQTWDESFSDDELVYTSKLVYRPSESVSTYVSFSHGYKAGGFNLDATAGILGADPTFRAELLDSFELGFKSELLDNRLRLNVALFDMEMEDFQILEFTGAAFKTFNVDKAVSKGFEIESLWAPTDEFQMAASWTRADARYPDDCDSDNPNAPASVKTLCGYALTSAPKDSASLSLTYNSLIDSADLAYSVSISGQWQDDKRTGTQAIGAAGPLAFDIQKAHTKVGARFTLSDIEASWILELWGNNLTNEITTAFALNTPLRIAARGIWVEEPRSYGLTLRTNF</sequence>
<dbReference type="PROSITE" id="PS52016">
    <property type="entry name" value="TONB_DEPENDENT_REC_3"/>
    <property type="match status" value="1"/>
</dbReference>
<evidence type="ECO:0000259" key="16">
    <source>
        <dbReference type="Pfam" id="PF00593"/>
    </source>
</evidence>
<reference evidence="18 19" key="1">
    <citation type="submission" date="2006-03" db="EMBL/GenBank/DDBJ databases">
        <authorList>
            <person name="Giovannoni S.J."/>
            <person name="Cho J.-C."/>
            <person name="Ferriera S."/>
            <person name="Johnson J."/>
            <person name="Kravitz S."/>
            <person name="Halpern A."/>
            <person name="Remington K."/>
            <person name="Beeson K."/>
            <person name="Tran B."/>
            <person name="Rogers Y.-H."/>
            <person name="Friedman R."/>
            <person name="Venter J.C."/>
        </authorList>
    </citation>
    <scope>NUCLEOTIDE SEQUENCE [LARGE SCALE GENOMIC DNA]</scope>
    <source>
        <strain evidence="18 19">HTCC2207</strain>
    </source>
</reference>
<dbReference type="PANTHER" id="PTHR32552">
    <property type="entry name" value="FERRICHROME IRON RECEPTOR-RELATED"/>
    <property type="match status" value="1"/>
</dbReference>
<gene>
    <name evidence="18" type="ORF">GB2207_11443</name>
</gene>
<dbReference type="Pfam" id="PF00593">
    <property type="entry name" value="TonB_dep_Rec_b-barrel"/>
    <property type="match status" value="1"/>
</dbReference>
<dbReference type="GO" id="GO:0006826">
    <property type="term" value="P:iron ion transport"/>
    <property type="evidence" value="ECO:0007669"/>
    <property type="project" value="UniProtKB-KW"/>
</dbReference>
<dbReference type="OrthoDB" id="7051185at2"/>
<dbReference type="InterPro" id="IPR010917">
    <property type="entry name" value="TonB_rcpt_CS"/>
</dbReference>
<keyword evidence="11 12" id="KW-0998">Cell outer membrane</keyword>
<comment type="caution">
    <text evidence="18">The sequence shown here is derived from an EMBL/GenBank/DDBJ whole genome shotgun (WGS) entry which is preliminary data.</text>
</comment>
<evidence type="ECO:0000256" key="3">
    <source>
        <dbReference type="ARBA" id="ARBA00022452"/>
    </source>
</evidence>
<keyword evidence="2 12" id="KW-0813">Transport</keyword>
<dbReference type="InterPro" id="IPR012910">
    <property type="entry name" value="Plug_dom"/>
</dbReference>
<dbReference type="InterPro" id="IPR039426">
    <property type="entry name" value="TonB-dep_rcpt-like"/>
</dbReference>
<dbReference type="HOGENOM" id="CLU_008287_15_0_6"/>
<feature type="chain" id="PRO_5004197815" evidence="15">
    <location>
        <begin position="24"/>
        <end position="833"/>
    </location>
</feature>
<feature type="domain" description="TonB-dependent receptor plug" evidence="17">
    <location>
        <begin position="39"/>
        <end position="148"/>
    </location>
</feature>
<evidence type="ECO:0000256" key="9">
    <source>
        <dbReference type="ARBA" id="ARBA00023077"/>
    </source>
</evidence>
<evidence type="ECO:0000256" key="10">
    <source>
        <dbReference type="ARBA" id="ARBA00023136"/>
    </source>
</evidence>
<feature type="signal peptide" evidence="15">
    <location>
        <begin position="1"/>
        <end position="23"/>
    </location>
</feature>